<dbReference type="Proteomes" id="UP001244207">
    <property type="component" value="Unassembled WGS sequence"/>
</dbReference>
<comment type="caution">
    <text evidence="2">The sequence shown here is derived from an EMBL/GenBank/DDBJ whole genome shotgun (WGS) entry which is preliminary data.</text>
</comment>
<keyword evidence="3" id="KW-1185">Reference proteome</keyword>
<reference evidence="2" key="1">
    <citation type="submission" date="2021-12" db="EMBL/GenBank/DDBJ databases">
        <title>Comparative genomics, transcriptomics and evolutionary studies reveal genomic signatures of adaptation to plant cell wall in hemibiotrophic fungi.</title>
        <authorList>
            <consortium name="DOE Joint Genome Institute"/>
            <person name="Baroncelli R."/>
            <person name="Diaz J.F."/>
            <person name="Benocci T."/>
            <person name="Peng M."/>
            <person name="Battaglia E."/>
            <person name="Haridas S."/>
            <person name="Andreopoulos W."/>
            <person name="Labutti K."/>
            <person name="Pangilinan J."/>
            <person name="Floch G.L."/>
            <person name="Makela M.R."/>
            <person name="Henrissat B."/>
            <person name="Grigoriev I.V."/>
            <person name="Crouch J.A."/>
            <person name="De Vries R.P."/>
            <person name="Sukno S.A."/>
            <person name="Thon M.R."/>
        </authorList>
    </citation>
    <scope>NUCLEOTIDE SEQUENCE</scope>
    <source>
        <strain evidence="2">CBS 112980</strain>
    </source>
</reference>
<dbReference type="AlphaFoldDB" id="A0AAD8XKT5"/>
<dbReference type="EMBL" id="JAHMHS010000013">
    <property type="protein sequence ID" value="KAK1729216.1"/>
    <property type="molecule type" value="Genomic_DNA"/>
</dbReference>
<accession>A0AAD8XKT5</accession>
<proteinExistence type="predicted"/>
<protein>
    <submittedName>
        <fullName evidence="2">Uncharacterized protein</fullName>
    </submittedName>
</protein>
<feature type="region of interest" description="Disordered" evidence="1">
    <location>
        <begin position="53"/>
        <end position="106"/>
    </location>
</feature>
<dbReference type="GeneID" id="85396686"/>
<feature type="region of interest" description="Disordered" evidence="1">
    <location>
        <begin position="142"/>
        <end position="161"/>
    </location>
</feature>
<name>A0AAD8XKT5_GLOAC</name>
<sequence>MRPESRVPFPPTNLMRVEIQYEQCFSIPKNTRTHWELEKEVAHPYRIPGPRSNPCPIRPNVKSTPARPWDPTVQIPCSGVEKTQPKRPTHKKVASAGHPDTWDSLSGNHTVGKRVITDTYLSGSEISLTVKPTVTRVRQTRQHVKEKNKQTIPTARRRIET</sequence>
<gene>
    <name evidence="2" type="ORF">BDZ83DRAFT_727578</name>
</gene>
<dbReference type="RefSeq" id="XP_060369271.1">
    <property type="nucleotide sequence ID" value="XM_060512788.1"/>
</dbReference>
<evidence type="ECO:0000256" key="1">
    <source>
        <dbReference type="SAM" id="MobiDB-lite"/>
    </source>
</evidence>
<organism evidence="2 3">
    <name type="scientific">Glomerella acutata</name>
    <name type="common">Colletotrichum acutatum</name>
    <dbReference type="NCBI Taxonomy" id="27357"/>
    <lineage>
        <taxon>Eukaryota</taxon>
        <taxon>Fungi</taxon>
        <taxon>Dikarya</taxon>
        <taxon>Ascomycota</taxon>
        <taxon>Pezizomycotina</taxon>
        <taxon>Sordariomycetes</taxon>
        <taxon>Hypocreomycetidae</taxon>
        <taxon>Glomerellales</taxon>
        <taxon>Glomerellaceae</taxon>
        <taxon>Colletotrichum</taxon>
        <taxon>Colletotrichum acutatum species complex</taxon>
    </lineage>
</organism>
<evidence type="ECO:0000313" key="2">
    <source>
        <dbReference type="EMBL" id="KAK1729216.1"/>
    </source>
</evidence>
<evidence type="ECO:0000313" key="3">
    <source>
        <dbReference type="Proteomes" id="UP001244207"/>
    </source>
</evidence>